<proteinExistence type="predicted"/>
<dbReference type="AlphaFoldDB" id="A0A1J1HRL3"/>
<reference evidence="1 2" key="1">
    <citation type="submission" date="2015-04" db="EMBL/GenBank/DDBJ databases">
        <authorList>
            <person name="Syromyatnikov M.Y."/>
            <person name="Popov V.N."/>
        </authorList>
    </citation>
    <scope>NUCLEOTIDE SEQUENCE [LARGE SCALE GENOMIC DNA]</scope>
</reference>
<dbReference type="Proteomes" id="UP000183832">
    <property type="component" value="Unassembled WGS sequence"/>
</dbReference>
<evidence type="ECO:0000313" key="2">
    <source>
        <dbReference type="Proteomes" id="UP000183832"/>
    </source>
</evidence>
<keyword evidence="2" id="KW-1185">Reference proteome</keyword>
<sequence length="102" mass="11996">MCWQLCQSRKESYNRVSSPKDYFTSLTYAFQYVLNRAKRPHSINMSRAHQFSNQSGLMQNALRGKKNKSNLRKELVKLSYKNIKGKKSRRENSSKIFEDSVV</sequence>
<protein>
    <submittedName>
        <fullName evidence="1">CLUMA_CG004392, isoform A</fullName>
    </submittedName>
</protein>
<gene>
    <name evidence="1" type="ORF">CLUMA_CG004392</name>
</gene>
<evidence type="ECO:0000313" key="1">
    <source>
        <dbReference type="EMBL" id="CRK90695.1"/>
    </source>
</evidence>
<dbReference type="EMBL" id="CVRI01000020">
    <property type="protein sequence ID" value="CRK90695.1"/>
    <property type="molecule type" value="Genomic_DNA"/>
</dbReference>
<name>A0A1J1HRL3_9DIPT</name>
<accession>A0A1J1HRL3</accession>
<organism evidence="1 2">
    <name type="scientific">Clunio marinus</name>
    <dbReference type="NCBI Taxonomy" id="568069"/>
    <lineage>
        <taxon>Eukaryota</taxon>
        <taxon>Metazoa</taxon>
        <taxon>Ecdysozoa</taxon>
        <taxon>Arthropoda</taxon>
        <taxon>Hexapoda</taxon>
        <taxon>Insecta</taxon>
        <taxon>Pterygota</taxon>
        <taxon>Neoptera</taxon>
        <taxon>Endopterygota</taxon>
        <taxon>Diptera</taxon>
        <taxon>Nematocera</taxon>
        <taxon>Chironomoidea</taxon>
        <taxon>Chironomidae</taxon>
        <taxon>Clunio</taxon>
    </lineage>
</organism>